<dbReference type="Proteomes" id="UP001497457">
    <property type="component" value="Chromosome 5rd"/>
</dbReference>
<dbReference type="PANTHER" id="PTHR31325">
    <property type="entry name" value="OS01G0798800 PROTEIN-RELATED"/>
    <property type="match status" value="1"/>
</dbReference>
<keyword evidence="1" id="KW-0472">Membrane</keyword>
<sequence length="780" mass="88604">MEGRPHGNCSRSTLDAFWLEENSKMIRVDVLIVINAILAAIMVGIVVYGPRYRHRDFIRFLFQGGTTLFLPILSYVVSNGSNIASSVGTLGQLHTYFFLQSECRFETLQSSCYAWGHLGLILLWANLVQIVEINTCAIVAADDREGRSIGPPMVLAVQVIWTSYLAVYNAIQIGRWFVYTFLFVFAIVFTKMMLKYFAFQKAKHSFALGRNPRLITGYMEQLREESQHAESIIEHLPPLIVMGEDRQLVEKYPRGYRMKWMPNKNGITNLVTIDKIWQLDDMLSGSSVPRIKDICFSFALFKMLRCLFAGYTAAEAGLMEAHNFFWHVLLKDSDAERLFGVFEDELSFLHDYYYSSFPISYSKSWLPISKVLTSLLTIIYCLLLGLGLCLLIDINPVRIKDGQITCYVWCNNFVDPREIYCDSTTCYVGNIDCTPIQIGNIYFDLVPVFVLLALVVLSEIKDSASYICSNWTKVALTCRYVMSHENRQQSSPKMQRWVSRLLQCRFKFMKHWDDKMNQGSLFQLLHQKKTPVVLLKHLLRLPDQQKKNVKVPRAVKVAIVESLKRSNGGIQTNYPDILRPGMPDGDNKFLWACSGEGTVDIILIWHIATTIVEIRYSQQPQSPVPSDNKIVATHLSQYCAYLVAYVPGLLPDDDPWCKKLYKAVKEDFTRVLSGSTVAPTEYEQLVALLTDRSEHEVLKKGVRLGKQLAAESEQEEEMVWRLLAEFWSALILSVAPSGRLDEHAEAIARGGELVTLLWALLLHAGTGPSAGPAWSAKVRV</sequence>
<dbReference type="InterPro" id="IPR007658">
    <property type="entry name" value="DUF594"/>
</dbReference>
<feature type="domain" description="DUF4220" evidence="2">
    <location>
        <begin position="153"/>
        <end position="523"/>
    </location>
</feature>
<dbReference type="InterPro" id="IPR025315">
    <property type="entry name" value="DUF4220"/>
</dbReference>
<organism evidence="3 4">
    <name type="scientific">Urochloa decumbens</name>
    <dbReference type="NCBI Taxonomy" id="240449"/>
    <lineage>
        <taxon>Eukaryota</taxon>
        <taxon>Viridiplantae</taxon>
        <taxon>Streptophyta</taxon>
        <taxon>Embryophyta</taxon>
        <taxon>Tracheophyta</taxon>
        <taxon>Spermatophyta</taxon>
        <taxon>Magnoliopsida</taxon>
        <taxon>Liliopsida</taxon>
        <taxon>Poales</taxon>
        <taxon>Poaceae</taxon>
        <taxon>PACMAD clade</taxon>
        <taxon>Panicoideae</taxon>
        <taxon>Panicodae</taxon>
        <taxon>Paniceae</taxon>
        <taxon>Melinidinae</taxon>
        <taxon>Urochloa</taxon>
    </lineage>
</organism>
<evidence type="ECO:0000313" key="3">
    <source>
        <dbReference type="EMBL" id="CAL5066571.1"/>
    </source>
</evidence>
<protein>
    <recommendedName>
        <fullName evidence="2">DUF4220 domain-containing protein</fullName>
    </recommendedName>
</protein>
<keyword evidence="4" id="KW-1185">Reference proteome</keyword>
<accession>A0ABC9EZZ2</accession>
<dbReference type="EMBL" id="OZ075115">
    <property type="protein sequence ID" value="CAL5066571.1"/>
    <property type="molecule type" value="Genomic_DNA"/>
</dbReference>
<evidence type="ECO:0000256" key="1">
    <source>
        <dbReference type="SAM" id="Phobius"/>
    </source>
</evidence>
<proteinExistence type="predicted"/>
<keyword evidence="1" id="KW-0812">Transmembrane</keyword>
<dbReference type="Pfam" id="PF13968">
    <property type="entry name" value="DUF4220"/>
    <property type="match status" value="1"/>
</dbReference>
<feature type="transmembrane region" description="Helical" evidence="1">
    <location>
        <begin position="114"/>
        <end position="141"/>
    </location>
</feature>
<name>A0ABC9EZZ2_9POAL</name>
<feature type="transmembrane region" description="Helical" evidence="1">
    <location>
        <begin position="153"/>
        <end position="171"/>
    </location>
</feature>
<gene>
    <name evidence="3" type="ORF">URODEC1_LOCUS100514</name>
</gene>
<keyword evidence="1" id="KW-1133">Transmembrane helix</keyword>
<feature type="transmembrane region" description="Helical" evidence="1">
    <location>
        <begin position="371"/>
        <end position="392"/>
    </location>
</feature>
<feature type="transmembrane region" description="Helical" evidence="1">
    <location>
        <begin position="30"/>
        <end position="48"/>
    </location>
</feature>
<evidence type="ECO:0000313" key="4">
    <source>
        <dbReference type="Proteomes" id="UP001497457"/>
    </source>
</evidence>
<feature type="transmembrane region" description="Helical" evidence="1">
    <location>
        <begin position="177"/>
        <end position="194"/>
    </location>
</feature>
<dbReference type="Pfam" id="PF04578">
    <property type="entry name" value="DUF594"/>
    <property type="match status" value="1"/>
</dbReference>
<reference evidence="3" key="1">
    <citation type="submission" date="2024-10" db="EMBL/GenBank/DDBJ databases">
        <authorList>
            <person name="Ryan C."/>
        </authorList>
    </citation>
    <scope>NUCLEOTIDE SEQUENCE [LARGE SCALE GENOMIC DNA]</scope>
</reference>
<feature type="transmembrane region" description="Helical" evidence="1">
    <location>
        <begin position="60"/>
        <end position="77"/>
    </location>
</feature>
<dbReference type="AlphaFoldDB" id="A0ABC9EZZ2"/>
<evidence type="ECO:0000259" key="2">
    <source>
        <dbReference type="Pfam" id="PF13968"/>
    </source>
</evidence>